<dbReference type="RefSeq" id="WP_011279559.1">
    <property type="nucleotide sequence ID" value="NC_007204.1"/>
</dbReference>
<dbReference type="OrthoDB" id="9793882at2"/>
<dbReference type="Gene3D" id="3.90.50.10">
    <property type="entry name" value="Photosynthetic Reaction Center, subunit H, domain 2"/>
    <property type="match status" value="1"/>
</dbReference>
<organism evidence="3 4">
    <name type="scientific">Psychrobacter arcticus (strain DSM 17307 / VKM B-2377 / 273-4)</name>
    <dbReference type="NCBI Taxonomy" id="259536"/>
    <lineage>
        <taxon>Bacteria</taxon>
        <taxon>Pseudomonadati</taxon>
        <taxon>Pseudomonadota</taxon>
        <taxon>Gammaproteobacteria</taxon>
        <taxon>Moraxellales</taxon>
        <taxon>Moraxellaceae</taxon>
        <taxon>Psychrobacter</taxon>
    </lineage>
</organism>
<feature type="domain" description="DUF2382" evidence="2">
    <location>
        <begin position="142"/>
        <end position="254"/>
    </location>
</feature>
<dbReference type="eggNOG" id="COG3861">
    <property type="taxonomic scope" value="Bacteria"/>
</dbReference>
<dbReference type="GO" id="GO:0019684">
    <property type="term" value="P:photosynthesis, light reaction"/>
    <property type="evidence" value="ECO:0007669"/>
    <property type="project" value="InterPro"/>
</dbReference>
<protein>
    <recommendedName>
        <fullName evidence="5">DUF2382 domain-containing protein</fullName>
    </recommendedName>
</protein>
<dbReference type="GO" id="GO:0030077">
    <property type="term" value="C:plasma membrane light-harvesting complex"/>
    <property type="evidence" value="ECO:0007669"/>
    <property type="project" value="InterPro"/>
</dbReference>
<proteinExistence type="predicted"/>
<dbReference type="SUPFAM" id="SSF50346">
    <property type="entry name" value="PRC-barrel domain"/>
    <property type="match status" value="1"/>
</dbReference>
<dbReference type="InterPro" id="IPR052967">
    <property type="entry name" value="Stress_Response_Assoc"/>
</dbReference>
<evidence type="ECO:0000313" key="4">
    <source>
        <dbReference type="Proteomes" id="UP000000546"/>
    </source>
</evidence>
<dbReference type="Proteomes" id="UP000000546">
    <property type="component" value="Chromosome"/>
</dbReference>
<dbReference type="PANTHER" id="PTHR38463:SF1">
    <property type="entry name" value="STRESS RESPONSE PROTEIN YSNF"/>
    <property type="match status" value="1"/>
</dbReference>
<dbReference type="STRING" id="259536.Psyc_0251"/>
<name>Q4FV37_PSYA2</name>
<dbReference type="KEGG" id="par:Psyc_0251"/>
<dbReference type="EMBL" id="CP000082">
    <property type="protein sequence ID" value="AAZ18121.1"/>
    <property type="molecule type" value="Genomic_DNA"/>
</dbReference>
<dbReference type="HOGENOM" id="CLU_079871_0_0_6"/>
<accession>Q4FV37</accession>
<feature type="domain" description="PRC-barrel" evidence="1">
    <location>
        <begin position="22"/>
        <end position="87"/>
    </location>
</feature>
<dbReference type="Pfam" id="PF05239">
    <property type="entry name" value="PRC"/>
    <property type="match status" value="1"/>
</dbReference>
<evidence type="ECO:0008006" key="5">
    <source>
        <dbReference type="Google" id="ProtNLM"/>
    </source>
</evidence>
<dbReference type="AlphaFoldDB" id="Q4FV37"/>
<keyword evidence="4" id="KW-1185">Reference proteome</keyword>
<dbReference type="InterPro" id="IPR027275">
    <property type="entry name" value="PRC-brl_dom"/>
</dbReference>
<dbReference type="Pfam" id="PF09557">
    <property type="entry name" value="DUF2382"/>
    <property type="match status" value="1"/>
</dbReference>
<evidence type="ECO:0000313" key="3">
    <source>
        <dbReference type="EMBL" id="AAZ18121.1"/>
    </source>
</evidence>
<sequence length="284" mass="32493">MSQLIRLRDIQATHHDLIGDDYYDPTGKTAFGVNEEKIGKIEGALVEDTTGRIRYLIVDAGGWFSSKEVLVPAGLARIVGDDVFFDSLNKSQVEAMEVYDHDYQYSYKEQYERDRQAFIADSVPEAERMEIADHNYDAPNTLELLEQRLTVNKDRIVAGLVKVGKHVVTEERNVNVDLEEEHANIERTNVNRPTERRIGDIDDNQTIEVEVELEAERAHVNKETYVTEEVNVGKTTERHTETIVETIQREELDVDNDGNVIDRNGNLFTRDDITAEDVRRARGM</sequence>
<gene>
    <name evidence="3" type="ordered locus">Psyc_0251</name>
</gene>
<dbReference type="InterPro" id="IPR019060">
    <property type="entry name" value="DUF2382"/>
</dbReference>
<evidence type="ECO:0000259" key="2">
    <source>
        <dbReference type="Pfam" id="PF09557"/>
    </source>
</evidence>
<dbReference type="NCBIfam" id="TIGR02271">
    <property type="entry name" value="YsnF/AvaK domain"/>
    <property type="match status" value="1"/>
</dbReference>
<dbReference type="InterPro" id="IPR011033">
    <property type="entry name" value="PRC_barrel-like_sf"/>
</dbReference>
<reference evidence="3 4" key="1">
    <citation type="journal article" date="2010" name="Appl. Environ. Microbiol.">
        <title>The genome sequence of Psychrobacter arcticus 273-4, a psychroactive Siberian permafrost bacterium, reveals mechanisms for adaptation to low-temperature growth.</title>
        <authorList>
            <person name="Ayala-del-Rio H.L."/>
            <person name="Chain P.S."/>
            <person name="Grzymski J.J."/>
            <person name="Ponder M.A."/>
            <person name="Ivanova N."/>
            <person name="Bergholz P.W."/>
            <person name="Di Bartolo G."/>
            <person name="Hauser L."/>
            <person name="Land M."/>
            <person name="Bakermans C."/>
            <person name="Rodrigues D."/>
            <person name="Klappenbach J."/>
            <person name="Zarka D."/>
            <person name="Larimer F."/>
            <person name="Richardson P."/>
            <person name="Murray A."/>
            <person name="Thomashow M."/>
            <person name="Tiedje J.M."/>
        </authorList>
    </citation>
    <scope>NUCLEOTIDE SEQUENCE [LARGE SCALE GENOMIC DNA]</scope>
    <source>
        <strain evidence="4">DSM 17307 / VKM B-2377 / 273-4</strain>
    </source>
</reference>
<dbReference type="InterPro" id="IPR014747">
    <property type="entry name" value="Bac_photo_RC_H_C"/>
</dbReference>
<evidence type="ECO:0000259" key="1">
    <source>
        <dbReference type="Pfam" id="PF05239"/>
    </source>
</evidence>
<dbReference type="PANTHER" id="PTHR38463">
    <property type="entry name" value="STRESS RESPONSE PROTEIN YSNF"/>
    <property type="match status" value="1"/>
</dbReference>